<evidence type="ECO:0000256" key="7">
    <source>
        <dbReference type="ARBA" id="ARBA00022795"/>
    </source>
</evidence>
<keyword evidence="7 12" id="KW-1005">Bacterial flagellum biogenesis</keyword>
<keyword evidence="6 12" id="KW-0812">Transmembrane</keyword>
<comment type="subcellular location">
    <subcellularLocation>
        <location evidence="1">Cell membrane</location>
        <topology evidence="1">Multi-pass membrane protein</topology>
    </subcellularLocation>
</comment>
<keyword evidence="4 12" id="KW-0813">Transport</keyword>
<feature type="compositionally biased region" description="Basic and acidic residues" evidence="13">
    <location>
        <begin position="1"/>
        <end position="16"/>
    </location>
</feature>
<dbReference type="PANTHER" id="PTHR30531">
    <property type="entry name" value="FLAGELLAR BIOSYNTHETIC PROTEIN FLHB"/>
    <property type="match status" value="1"/>
</dbReference>
<keyword evidence="5 12" id="KW-1003">Cell membrane</keyword>
<evidence type="ECO:0000256" key="5">
    <source>
        <dbReference type="ARBA" id="ARBA00022475"/>
    </source>
</evidence>
<feature type="transmembrane region" description="Helical" evidence="12">
    <location>
        <begin position="84"/>
        <end position="114"/>
    </location>
</feature>
<evidence type="ECO:0000256" key="13">
    <source>
        <dbReference type="SAM" id="MobiDB-lite"/>
    </source>
</evidence>
<evidence type="ECO:0000256" key="11">
    <source>
        <dbReference type="ARBA" id="ARBA00023225"/>
    </source>
</evidence>
<name>A0A1S6IRN0_9LACT</name>
<dbReference type="RefSeq" id="WP_062467784.1">
    <property type="nucleotide sequence ID" value="NZ_BBYN01000003.1"/>
</dbReference>
<keyword evidence="11 12" id="KW-1006">Bacterial flagellum protein export</keyword>
<evidence type="ECO:0000256" key="12">
    <source>
        <dbReference type="RuleBase" id="RU364091"/>
    </source>
</evidence>
<dbReference type="Gene3D" id="6.10.250.2080">
    <property type="match status" value="1"/>
</dbReference>
<dbReference type="AlphaFoldDB" id="A0A1S6IRN0"/>
<dbReference type="SUPFAM" id="SSF160544">
    <property type="entry name" value="EscU C-terminal domain-like"/>
    <property type="match status" value="1"/>
</dbReference>
<dbReference type="Gene3D" id="3.40.1690.10">
    <property type="entry name" value="secretion proteins EscU"/>
    <property type="match status" value="1"/>
</dbReference>
<dbReference type="STRING" id="708126.BW727_101887"/>
<keyword evidence="9 12" id="KW-1133">Transmembrane helix</keyword>
<evidence type="ECO:0000313" key="14">
    <source>
        <dbReference type="EMBL" id="AQS54211.1"/>
    </source>
</evidence>
<dbReference type="OrthoDB" id="9807950at2"/>
<feature type="region of interest" description="Disordered" evidence="13">
    <location>
        <begin position="1"/>
        <end position="21"/>
    </location>
</feature>
<dbReference type="InterPro" id="IPR006135">
    <property type="entry name" value="T3SS_substrate_exporter"/>
</dbReference>
<reference evidence="14 15" key="1">
    <citation type="journal article" date="2014" name="Int. J. Syst. Evol. Microbiol.">
        <title>Jeotgalibaca dankookensis gen. nov., sp. nov., a member of the family Carnobacteriaceae, isolated from seujeot (Korean traditional food).</title>
        <authorList>
            <person name="Lee D.G."/>
            <person name="Trujillo M.E."/>
            <person name="Kang H."/>
            <person name="Ahn T.Y."/>
        </authorList>
    </citation>
    <scope>NUCLEOTIDE SEQUENCE [LARGE SCALE GENOMIC DNA]</scope>
    <source>
        <strain evidence="14 15">EX-07</strain>
    </source>
</reference>
<sequence length="355" mass="39839">MAERDGKTEKPTSKKLRDARKKGQIAKSQELSSGLSFAFFSLAGVSLVSVTLKQMVPFIKRMLTVNMNADHLANNVNQLGIQAIIYFFLLAGPFLALAFLIGIVANIIQVGFFLSSEPMKPQLKRLNPISGLKNIFSKKSLFQLLKNLAKLGLIFWVVQSSSNQVGYYALNAGTVGTEKIFFVILEIIKVVSKQLAITLIILGVADFAYQKYDHQKQLKMTKQEIKDEFKQMEGDPYIKSQRKQKHRQLTRRMLRDVEEATVVITNPTHLAVALRYDKGKDAVPTVVAKGADYMAALIRERATEHQVPIMEDKPVARSLFKSVEVGQSVPLDMYQAIAEILAIVYQMEAMKKNKV</sequence>
<proteinExistence type="inferred from homology"/>
<dbReference type="InterPro" id="IPR006136">
    <property type="entry name" value="FlhB"/>
</dbReference>
<comment type="similarity">
    <text evidence="2 12">Belongs to the type III secretion exporter family.</text>
</comment>
<comment type="function">
    <text evidence="12">Required for formation of the rod structure in the basal body of the flagellar apparatus. Together with FliI and FliH, may constitute the export apparatus of flagellin.</text>
</comment>
<dbReference type="NCBIfam" id="TIGR00328">
    <property type="entry name" value="flhB"/>
    <property type="match status" value="1"/>
</dbReference>
<keyword evidence="8 12" id="KW-0653">Protein transport</keyword>
<dbReference type="EMBL" id="CP019728">
    <property type="protein sequence ID" value="AQS54211.1"/>
    <property type="molecule type" value="Genomic_DNA"/>
</dbReference>
<keyword evidence="15" id="KW-1185">Reference proteome</keyword>
<evidence type="ECO:0000256" key="10">
    <source>
        <dbReference type="ARBA" id="ARBA00023136"/>
    </source>
</evidence>
<dbReference type="Pfam" id="PF01312">
    <property type="entry name" value="Bac_export_2"/>
    <property type="match status" value="1"/>
</dbReference>
<comment type="caution">
    <text evidence="12">Lacks conserved residue(s) required for the propagation of feature annotation.</text>
</comment>
<dbReference type="Proteomes" id="UP000188993">
    <property type="component" value="Chromosome"/>
</dbReference>
<evidence type="ECO:0000256" key="9">
    <source>
        <dbReference type="ARBA" id="ARBA00022989"/>
    </source>
</evidence>
<protein>
    <recommendedName>
        <fullName evidence="3 12">Flagellar biosynthetic protein FlhB</fullName>
    </recommendedName>
</protein>
<evidence type="ECO:0000256" key="1">
    <source>
        <dbReference type="ARBA" id="ARBA00004651"/>
    </source>
</evidence>
<dbReference type="GO" id="GO:0005886">
    <property type="term" value="C:plasma membrane"/>
    <property type="evidence" value="ECO:0007669"/>
    <property type="project" value="UniProtKB-SubCell"/>
</dbReference>
<dbReference type="KEGG" id="jda:BW727_101887"/>
<accession>A0A1S6IRN0</accession>
<evidence type="ECO:0000256" key="6">
    <source>
        <dbReference type="ARBA" id="ARBA00022692"/>
    </source>
</evidence>
<dbReference type="PRINTS" id="PR00950">
    <property type="entry name" value="TYPE3IMSPROT"/>
</dbReference>
<organism evidence="14 15">
    <name type="scientific">Jeotgalibaca dankookensis</name>
    <dbReference type="NCBI Taxonomy" id="708126"/>
    <lineage>
        <taxon>Bacteria</taxon>
        <taxon>Bacillati</taxon>
        <taxon>Bacillota</taxon>
        <taxon>Bacilli</taxon>
        <taxon>Lactobacillales</taxon>
        <taxon>Carnobacteriaceae</taxon>
        <taxon>Jeotgalibaca</taxon>
    </lineage>
</organism>
<evidence type="ECO:0000313" key="15">
    <source>
        <dbReference type="Proteomes" id="UP000188993"/>
    </source>
</evidence>
<dbReference type="GO" id="GO:0044780">
    <property type="term" value="P:bacterial-type flagellum assembly"/>
    <property type="evidence" value="ECO:0007669"/>
    <property type="project" value="InterPro"/>
</dbReference>
<feature type="transmembrane region" description="Helical" evidence="12">
    <location>
        <begin position="31"/>
        <end position="52"/>
    </location>
</feature>
<dbReference type="InterPro" id="IPR029025">
    <property type="entry name" value="T3SS_substrate_exporter_C"/>
</dbReference>
<evidence type="ECO:0000256" key="8">
    <source>
        <dbReference type="ARBA" id="ARBA00022927"/>
    </source>
</evidence>
<keyword evidence="10 12" id="KW-0472">Membrane</keyword>
<dbReference type="PANTHER" id="PTHR30531:SF12">
    <property type="entry name" value="FLAGELLAR BIOSYNTHETIC PROTEIN FLHB"/>
    <property type="match status" value="1"/>
</dbReference>
<evidence type="ECO:0000256" key="4">
    <source>
        <dbReference type="ARBA" id="ARBA00022448"/>
    </source>
</evidence>
<evidence type="ECO:0000256" key="2">
    <source>
        <dbReference type="ARBA" id="ARBA00010690"/>
    </source>
</evidence>
<gene>
    <name evidence="14" type="primary">yscU</name>
    <name evidence="12" type="synonym">flhB</name>
    <name evidence="14" type="ORF">BW727_101887</name>
</gene>
<evidence type="ECO:0000256" key="3">
    <source>
        <dbReference type="ARBA" id="ARBA00021622"/>
    </source>
</evidence>
<dbReference type="GO" id="GO:0009306">
    <property type="term" value="P:protein secretion"/>
    <property type="evidence" value="ECO:0007669"/>
    <property type="project" value="InterPro"/>
</dbReference>